<dbReference type="Proteomes" id="UP000654471">
    <property type="component" value="Unassembled WGS sequence"/>
</dbReference>
<name>A0ABQ2VMH1_9ACTN</name>
<comment type="caution">
    <text evidence="1">The sequence shown here is derived from an EMBL/GenBank/DDBJ whole genome shotgun (WGS) entry which is preliminary data.</text>
</comment>
<dbReference type="RefSeq" id="WP_189307291.1">
    <property type="nucleotide sequence ID" value="NZ_BMRP01000045.1"/>
</dbReference>
<sequence length="138" mass="14689">MDRLPTTEPAWKDEGVRRLVAIVLTALATQAMKDPLDTGQPVWHLNQGAGHVRQLAARPVGPDLAAATDIDPASVSLPAEGMAAWVWLTKTWPEEGTWDGMPRGLAPAVEVLTRAALAALTRKGGGYERGTVDTDDAL</sequence>
<reference evidence="2" key="1">
    <citation type="journal article" date="2019" name="Int. J. Syst. Evol. Microbiol.">
        <title>The Global Catalogue of Microorganisms (GCM) 10K type strain sequencing project: providing services to taxonomists for standard genome sequencing and annotation.</title>
        <authorList>
            <consortium name="The Broad Institute Genomics Platform"/>
            <consortium name="The Broad Institute Genome Sequencing Center for Infectious Disease"/>
            <person name="Wu L."/>
            <person name="Ma J."/>
        </authorList>
    </citation>
    <scope>NUCLEOTIDE SEQUENCE [LARGE SCALE GENOMIC DNA]</scope>
    <source>
        <strain evidence="2">JCM 3399</strain>
    </source>
</reference>
<dbReference type="EMBL" id="BMRP01000045">
    <property type="protein sequence ID" value="GGU94434.1"/>
    <property type="molecule type" value="Genomic_DNA"/>
</dbReference>
<evidence type="ECO:0000313" key="1">
    <source>
        <dbReference type="EMBL" id="GGU94434.1"/>
    </source>
</evidence>
<accession>A0ABQ2VMH1</accession>
<gene>
    <name evidence="1" type="ORF">GCM10010211_72030</name>
</gene>
<protein>
    <submittedName>
        <fullName evidence="1">Uncharacterized protein</fullName>
    </submittedName>
</protein>
<proteinExistence type="predicted"/>
<organism evidence="1 2">
    <name type="scientific">Streptomyces albospinus</name>
    <dbReference type="NCBI Taxonomy" id="285515"/>
    <lineage>
        <taxon>Bacteria</taxon>
        <taxon>Bacillati</taxon>
        <taxon>Actinomycetota</taxon>
        <taxon>Actinomycetes</taxon>
        <taxon>Kitasatosporales</taxon>
        <taxon>Streptomycetaceae</taxon>
        <taxon>Streptomyces</taxon>
    </lineage>
</organism>
<keyword evidence="2" id="KW-1185">Reference proteome</keyword>
<evidence type="ECO:0000313" key="2">
    <source>
        <dbReference type="Proteomes" id="UP000654471"/>
    </source>
</evidence>